<dbReference type="Gene3D" id="3.30.70.270">
    <property type="match status" value="1"/>
</dbReference>
<evidence type="ECO:0000256" key="3">
    <source>
        <dbReference type="SAM" id="Phobius"/>
    </source>
</evidence>
<gene>
    <name evidence="5" type="ORF">JMJ54_08110</name>
</gene>
<keyword evidence="6" id="KW-1185">Reference proteome</keyword>
<dbReference type="InterPro" id="IPR050469">
    <property type="entry name" value="Diguanylate_Cyclase"/>
</dbReference>
<feature type="transmembrane region" description="Helical" evidence="3">
    <location>
        <begin position="197"/>
        <end position="216"/>
    </location>
</feature>
<dbReference type="PROSITE" id="PS50887">
    <property type="entry name" value="GGDEF"/>
    <property type="match status" value="1"/>
</dbReference>
<proteinExistence type="predicted"/>
<dbReference type="InterPro" id="IPR000160">
    <property type="entry name" value="GGDEF_dom"/>
</dbReference>
<comment type="caution">
    <text evidence="5">The sequence shown here is derived from an EMBL/GenBank/DDBJ whole genome shotgun (WGS) entry which is preliminary data.</text>
</comment>
<protein>
    <recommendedName>
        <fullName evidence="1">diguanylate cyclase</fullName>
        <ecNumber evidence="1">2.7.7.65</ecNumber>
    </recommendedName>
</protein>
<accession>A0ABS2BLC3</accession>
<dbReference type="InterPro" id="IPR043128">
    <property type="entry name" value="Rev_trsase/Diguanyl_cyclase"/>
</dbReference>
<keyword evidence="3" id="KW-0472">Membrane</keyword>
<feature type="domain" description="GGDEF" evidence="4">
    <location>
        <begin position="265"/>
        <end position="393"/>
    </location>
</feature>
<dbReference type="PANTHER" id="PTHR45138:SF9">
    <property type="entry name" value="DIGUANYLATE CYCLASE DGCM-RELATED"/>
    <property type="match status" value="1"/>
</dbReference>
<feature type="transmembrane region" description="Helical" evidence="3">
    <location>
        <begin position="64"/>
        <end position="86"/>
    </location>
</feature>
<evidence type="ECO:0000256" key="1">
    <source>
        <dbReference type="ARBA" id="ARBA00012528"/>
    </source>
</evidence>
<feature type="transmembrane region" description="Helical" evidence="3">
    <location>
        <begin position="126"/>
        <end position="145"/>
    </location>
</feature>
<organism evidence="5 6">
    <name type="scientific">Jeongeupia naejangsanensis</name>
    <dbReference type="NCBI Taxonomy" id="613195"/>
    <lineage>
        <taxon>Bacteria</taxon>
        <taxon>Pseudomonadati</taxon>
        <taxon>Pseudomonadota</taxon>
        <taxon>Betaproteobacteria</taxon>
        <taxon>Neisseriales</taxon>
        <taxon>Chitinibacteraceae</taxon>
        <taxon>Jeongeupia</taxon>
    </lineage>
</organism>
<feature type="transmembrane region" description="Helical" evidence="3">
    <location>
        <begin position="37"/>
        <end position="58"/>
    </location>
</feature>
<name>A0ABS2BLC3_9NEIS</name>
<dbReference type="Pfam" id="PF00990">
    <property type="entry name" value="GGDEF"/>
    <property type="match status" value="1"/>
</dbReference>
<keyword evidence="3" id="KW-0812">Transmembrane</keyword>
<dbReference type="NCBIfam" id="TIGR00254">
    <property type="entry name" value="GGDEF"/>
    <property type="match status" value="1"/>
</dbReference>
<evidence type="ECO:0000313" key="5">
    <source>
        <dbReference type="EMBL" id="MBM3115791.1"/>
    </source>
</evidence>
<dbReference type="RefSeq" id="WP_203537654.1">
    <property type="nucleotide sequence ID" value="NZ_JAESND010000003.1"/>
</dbReference>
<reference evidence="5 6" key="1">
    <citation type="submission" date="2021-01" db="EMBL/GenBank/DDBJ databases">
        <title>Draft Genome Sequence and Polyhydroxyalkanoate Biosynthetic Potential of Jeongeupia naejangsanensis Type Strain DSM 24253.</title>
        <authorList>
            <person name="Turrini P."/>
            <person name="Artuso I."/>
            <person name="Lugli G.A."/>
            <person name="Frangipani E."/>
            <person name="Ventura M."/>
            <person name="Visca P."/>
        </authorList>
    </citation>
    <scope>NUCLEOTIDE SEQUENCE [LARGE SCALE GENOMIC DNA]</scope>
    <source>
        <strain evidence="5 6">DSM 24253</strain>
    </source>
</reference>
<dbReference type="SUPFAM" id="SSF55073">
    <property type="entry name" value="Nucleotide cyclase"/>
    <property type="match status" value="1"/>
</dbReference>
<sequence length="397" mass="42909">MFNATIDVATTLLFAGFCHAMMAGVLLLFWRNRRTGVGFGWWVACEALVATGQLLALGRAWSPGIAMVLIANTCLIFSVPMVETGLRTFLGQQTRVAMLRIWGLAGIVYLGWLLGLLAGWETATRAMWFSGGLLLQAGFAVNYVLRIPRSGAMRLPINLMLTSVLMVAGALLARLFVLAPQLGGTYNIQHDTALALLNISSIFSGFCRTCAALMLVHTRIEAELRRTQARLEERANTDWLTGVASRDHFETSVALLQANAARAGCPVTLLLFDIDHFKSINDSHGHQAGDLLLQRIGQLTRDAVRDGDLVGRLGGDEFAVLFYNCDLSAAEAVADRLREQVKLLPTPGKAVGLSGGLTLLQPGERFTSAYQRADMALYAAKGAGRNQLKALAPPLPA</sequence>
<feature type="transmembrane region" description="Helical" evidence="3">
    <location>
        <begin position="12"/>
        <end position="30"/>
    </location>
</feature>
<keyword evidence="3" id="KW-1133">Transmembrane helix</keyword>
<feature type="transmembrane region" description="Helical" evidence="3">
    <location>
        <begin position="157"/>
        <end position="177"/>
    </location>
</feature>
<dbReference type="Proteomes" id="UP000809431">
    <property type="component" value="Unassembled WGS sequence"/>
</dbReference>
<feature type="transmembrane region" description="Helical" evidence="3">
    <location>
        <begin position="98"/>
        <end position="120"/>
    </location>
</feature>
<dbReference type="EC" id="2.7.7.65" evidence="1"/>
<evidence type="ECO:0000256" key="2">
    <source>
        <dbReference type="ARBA" id="ARBA00034247"/>
    </source>
</evidence>
<dbReference type="EMBL" id="JAESND010000003">
    <property type="protein sequence ID" value="MBM3115791.1"/>
    <property type="molecule type" value="Genomic_DNA"/>
</dbReference>
<dbReference type="CDD" id="cd01949">
    <property type="entry name" value="GGDEF"/>
    <property type="match status" value="1"/>
</dbReference>
<dbReference type="InterPro" id="IPR029787">
    <property type="entry name" value="Nucleotide_cyclase"/>
</dbReference>
<dbReference type="PANTHER" id="PTHR45138">
    <property type="entry name" value="REGULATORY COMPONENTS OF SENSORY TRANSDUCTION SYSTEM"/>
    <property type="match status" value="1"/>
</dbReference>
<evidence type="ECO:0000259" key="4">
    <source>
        <dbReference type="PROSITE" id="PS50887"/>
    </source>
</evidence>
<dbReference type="SMART" id="SM00267">
    <property type="entry name" value="GGDEF"/>
    <property type="match status" value="1"/>
</dbReference>
<comment type="catalytic activity">
    <reaction evidence="2">
        <text>2 GTP = 3',3'-c-di-GMP + 2 diphosphate</text>
        <dbReference type="Rhea" id="RHEA:24898"/>
        <dbReference type="ChEBI" id="CHEBI:33019"/>
        <dbReference type="ChEBI" id="CHEBI:37565"/>
        <dbReference type="ChEBI" id="CHEBI:58805"/>
        <dbReference type="EC" id="2.7.7.65"/>
    </reaction>
</comment>
<evidence type="ECO:0000313" key="6">
    <source>
        <dbReference type="Proteomes" id="UP000809431"/>
    </source>
</evidence>